<dbReference type="AlphaFoldDB" id="A0A0L6UBL1"/>
<sequence length="71" mass="8027">MPDNPQTSSNPTPDLWRHLENNWIQQTCDPSNLNPPKVNIASGCGLILTMSQSAREFQQNYLSTNCSNFLF</sequence>
<proteinExistence type="predicted"/>
<accession>A0A0L6UBL1</accession>
<comment type="caution">
    <text evidence="1">The sequence shown here is derived from an EMBL/GenBank/DDBJ whole genome shotgun (WGS) entry which is preliminary data.</text>
</comment>
<evidence type="ECO:0000313" key="2">
    <source>
        <dbReference type="Proteomes" id="UP000037035"/>
    </source>
</evidence>
<dbReference type="Proteomes" id="UP000037035">
    <property type="component" value="Unassembled WGS sequence"/>
</dbReference>
<evidence type="ECO:0000313" key="1">
    <source>
        <dbReference type="EMBL" id="KNZ45939.1"/>
    </source>
</evidence>
<protein>
    <submittedName>
        <fullName evidence="1">Uncharacterized protein</fullName>
    </submittedName>
</protein>
<dbReference type="VEuPathDB" id="FungiDB:VP01_768g3"/>
<gene>
    <name evidence="1" type="ORF">VP01_768g3</name>
</gene>
<organism evidence="1 2">
    <name type="scientific">Puccinia sorghi</name>
    <dbReference type="NCBI Taxonomy" id="27349"/>
    <lineage>
        <taxon>Eukaryota</taxon>
        <taxon>Fungi</taxon>
        <taxon>Dikarya</taxon>
        <taxon>Basidiomycota</taxon>
        <taxon>Pucciniomycotina</taxon>
        <taxon>Pucciniomycetes</taxon>
        <taxon>Pucciniales</taxon>
        <taxon>Pucciniaceae</taxon>
        <taxon>Puccinia</taxon>
    </lineage>
</organism>
<reference evidence="1 2" key="1">
    <citation type="submission" date="2015-08" db="EMBL/GenBank/DDBJ databases">
        <title>Next Generation Sequencing and Analysis of the Genome of Puccinia sorghi L Schw, the Causal Agent of Maize Common Rust.</title>
        <authorList>
            <person name="Rochi L."/>
            <person name="Burguener G."/>
            <person name="Darino M."/>
            <person name="Turjanski A."/>
            <person name="Kreff E."/>
            <person name="Dieguez M.J."/>
            <person name="Sacco F."/>
        </authorList>
    </citation>
    <scope>NUCLEOTIDE SEQUENCE [LARGE SCALE GENOMIC DNA]</scope>
    <source>
        <strain evidence="1 2">RO10H11247</strain>
    </source>
</reference>
<name>A0A0L6UBL1_9BASI</name>
<dbReference type="EMBL" id="LAVV01013149">
    <property type="protein sequence ID" value="KNZ45939.1"/>
    <property type="molecule type" value="Genomic_DNA"/>
</dbReference>
<keyword evidence="2" id="KW-1185">Reference proteome</keyword>